<dbReference type="PANTHER" id="PTHR37540">
    <property type="entry name" value="TRANSCRIPTION FACTOR (ACR-2), PUTATIVE-RELATED-RELATED"/>
    <property type="match status" value="1"/>
</dbReference>
<dbReference type="CDD" id="cd00067">
    <property type="entry name" value="GAL4"/>
    <property type="match status" value="1"/>
</dbReference>
<dbReference type="Pfam" id="PF00172">
    <property type="entry name" value="Zn_clus"/>
    <property type="match status" value="1"/>
</dbReference>
<proteinExistence type="predicted"/>
<accession>A0ABY6UAF1</accession>
<organism evidence="3 4">
    <name type="scientific">Bionectria ochroleuca</name>
    <name type="common">Gliocladium roseum</name>
    <dbReference type="NCBI Taxonomy" id="29856"/>
    <lineage>
        <taxon>Eukaryota</taxon>
        <taxon>Fungi</taxon>
        <taxon>Dikarya</taxon>
        <taxon>Ascomycota</taxon>
        <taxon>Pezizomycotina</taxon>
        <taxon>Sordariomycetes</taxon>
        <taxon>Hypocreomycetidae</taxon>
        <taxon>Hypocreales</taxon>
        <taxon>Bionectriaceae</taxon>
        <taxon>Clonostachys</taxon>
    </lineage>
</organism>
<dbReference type="InterPro" id="IPR036864">
    <property type="entry name" value="Zn2-C6_fun-type_DNA-bd_sf"/>
</dbReference>
<sequence>MNHRASLRRSCDACAKSKHSCDLRTPQCSRCIKRKVRCVYANQPLTSSSSSSSSFTARTPRQVTKLALKHDASLVPVSSRRGGSILPENFVELSKPVDPSFDPFDSYPPTRLPRAHVQELIHHFLSSIAFQYYPLDMNMGSNPFVVSWWPLALADPALFHVSLQTASLDKELRAQKGFPISDMLMMDSVSLVRKRIGDSSLAIQDETMNSVVTLAAIEFGKGNFDASSMHIAGVKRMVSIRGGIDQVKTTSPLTARMVSWVSMIVMGAPQFLTQDDMGFGDGVGPILQWKMASMDPNLLKQIPNEIDMDPEMSSIVAHLQAIFHQNELPPPSSTEMHDLTCFVVHKLLLLPPSSSPEPSRVATYECLRHALVLYMLIVHGTTYYSHATLTNCILTQLKQHLETLTKTEYLHSDLHIWLLSIGMASSTGFPQAQWFFDQACVAALALRLREWKQVRGRLEHILWISVPQGDAIPRRWEEIWRMLKES</sequence>
<comment type="caution">
    <text evidence="3">The sequence shown here is derived from an EMBL/GenBank/DDBJ whole genome shotgun (WGS) entry which is preliminary data.</text>
</comment>
<evidence type="ECO:0000313" key="3">
    <source>
        <dbReference type="EMBL" id="VUC28057.1"/>
    </source>
</evidence>
<dbReference type="PROSITE" id="PS00463">
    <property type="entry name" value="ZN2_CY6_FUNGAL_1"/>
    <property type="match status" value="1"/>
</dbReference>
<dbReference type="PROSITE" id="PS50048">
    <property type="entry name" value="ZN2_CY6_FUNGAL_2"/>
    <property type="match status" value="1"/>
</dbReference>
<keyword evidence="1" id="KW-0539">Nucleus</keyword>
<dbReference type="PANTHER" id="PTHR37540:SF5">
    <property type="entry name" value="TRANSCRIPTION FACTOR DOMAIN-CONTAINING PROTEIN"/>
    <property type="match status" value="1"/>
</dbReference>
<evidence type="ECO:0000259" key="2">
    <source>
        <dbReference type="PROSITE" id="PS50048"/>
    </source>
</evidence>
<protein>
    <recommendedName>
        <fullName evidence="2">Zn(2)-C6 fungal-type domain-containing protein</fullName>
    </recommendedName>
</protein>
<dbReference type="SUPFAM" id="SSF57701">
    <property type="entry name" value="Zn2/Cys6 DNA-binding domain"/>
    <property type="match status" value="1"/>
</dbReference>
<reference evidence="3 4" key="1">
    <citation type="submission" date="2019-06" db="EMBL/GenBank/DDBJ databases">
        <authorList>
            <person name="Broberg M."/>
        </authorList>
    </citation>
    <scope>NUCLEOTIDE SEQUENCE [LARGE SCALE GENOMIC DNA]</scope>
</reference>
<dbReference type="Proteomes" id="UP000766486">
    <property type="component" value="Unassembled WGS sequence"/>
</dbReference>
<feature type="domain" description="Zn(2)-C6 fungal-type" evidence="2">
    <location>
        <begin position="10"/>
        <end position="40"/>
    </location>
</feature>
<keyword evidence="4" id="KW-1185">Reference proteome</keyword>
<gene>
    <name evidence="3" type="ORF">CLO192961_LOCUS225221</name>
</gene>
<evidence type="ECO:0000313" key="4">
    <source>
        <dbReference type="Proteomes" id="UP000766486"/>
    </source>
</evidence>
<dbReference type="SMART" id="SM00066">
    <property type="entry name" value="GAL4"/>
    <property type="match status" value="1"/>
</dbReference>
<evidence type="ECO:0000256" key="1">
    <source>
        <dbReference type="ARBA" id="ARBA00023242"/>
    </source>
</evidence>
<dbReference type="InterPro" id="IPR001138">
    <property type="entry name" value="Zn2Cys6_DnaBD"/>
</dbReference>
<name>A0ABY6UAF1_BIOOC</name>
<dbReference type="Gene3D" id="4.10.240.10">
    <property type="entry name" value="Zn(2)-C6 fungal-type DNA-binding domain"/>
    <property type="match status" value="1"/>
</dbReference>
<dbReference type="EMBL" id="CABFNS010000780">
    <property type="protein sequence ID" value="VUC28057.1"/>
    <property type="molecule type" value="Genomic_DNA"/>
</dbReference>